<feature type="transmembrane region" description="Helical" evidence="6">
    <location>
        <begin position="1516"/>
        <end position="1538"/>
    </location>
</feature>
<feature type="transmembrane region" description="Helical" evidence="6">
    <location>
        <begin position="1694"/>
        <end position="1713"/>
    </location>
</feature>
<reference evidence="8" key="1">
    <citation type="submission" date="2020-01" db="EMBL/GenBank/DDBJ databases">
        <title>Draft genome sequence of the Termite Coptotermes fromosanus.</title>
        <authorList>
            <person name="Itakura S."/>
            <person name="Yosikawa Y."/>
            <person name="Umezawa K."/>
        </authorList>
    </citation>
    <scope>NUCLEOTIDE SEQUENCE [LARGE SCALE GENOMIC DNA]</scope>
</reference>
<feature type="region of interest" description="Disordered" evidence="5">
    <location>
        <begin position="1137"/>
        <end position="1156"/>
    </location>
</feature>
<accession>A0A6L2PH88</accession>
<gene>
    <name evidence="7" type="ORF">Cfor_10867</name>
</gene>
<dbReference type="PANTHER" id="PTHR48021:SF1">
    <property type="entry name" value="GH07001P-RELATED"/>
    <property type="match status" value="1"/>
</dbReference>
<evidence type="ECO:0000256" key="5">
    <source>
        <dbReference type="SAM" id="MobiDB-lite"/>
    </source>
</evidence>
<protein>
    <recommendedName>
        <fullName evidence="9">Major facilitator superfamily (MFS) profile domain-containing protein</fullName>
    </recommendedName>
</protein>
<feature type="transmembrane region" description="Helical" evidence="6">
    <location>
        <begin position="1662"/>
        <end position="1682"/>
    </location>
</feature>
<dbReference type="InterPro" id="IPR036259">
    <property type="entry name" value="MFS_trans_sf"/>
</dbReference>
<evidence type="ECO:0000256" key="1">
    <source>
        <dbReference type="ARBA" id="ARBA00004370"/>
    </source>
</evidence>
<dbReference type="OrthoDB" id="8187367at2759"/>
<name>A0A6L2PH88_COPFO</name>
<proteinExistence type="predicted"/>
<feature type="compositionally biased region" description="Low complexity" evidence="5">
    <location>
        <begin position="869"/>
        <end position="881"/>
    </location>
</feature>
<keyword evidence="4 6" id="KW-0472">Membrane</keyword>
<dbReference type="Gene3D" id="1.20.1250.20">
    <property type="entry name" value="MFS general substrate transporter like domains"/>
    <property type="match status" value="1"/>
</dbReference>
<dbReference type="Proteomes" id="UP000502823">
    <property type="component" value="Unassembled WGS sequence"/>
</dbReference>
<evidence type="ECO:0000313" key="7">
    <source>
        <dbReference type="EMBL" id="GFG30800.1"/>
    </source>
</evidence>
<keyword evidence="8" id="KW-1185">Reference proteome</keyword>
<evidence type="ECO:0000256" key="2">
    <source>
        <dbReference type="ARBA" id="ARBA00022692"/>
    </source>
</evidence>
<feature type="transmembrane region" description="Helical" evidence="6">
    <location>
        <begin position="1367"/>
        <end position="1394"/>
    </location>
</feature>
<feature type="region of interest" description="Disordered" evidence="5">
    <location>
        <begin position="869"/>
        <end position="891"/>
    </location>
</feature>
<evidence type="ECO:0008006" key="9">
    <source>
        <dbReference type="Google" id="ProtNLM"/>
    </source>
</evidence>
<comment type="subcellular location">
    <subcellularLocation>
        <location evidence="1">Membrane</location>
    </subcellularLocation>
</comment>
<dbReference type="InterPro" id="IPR050549">
    <property type="entry name" value="MFS_Trehalose_Transporter"/>
</dbReference>
<evidence type="ECO:0000256" key="4">
    <source>
        <dbReference type="ARBA" id="ARBA00023136"/>
    </source>
</evidence>
<evidence type="ECO:0000313" key="8">
    <source>
        <dbReference type="Proteomes" id="UP000502823"/>
    </source>
</evidence>
<feature type="transmembrane region" description="Helical" evidence="6">
    <location>
        <begin position="1558"/>
        <end position="1582"/>
    </location>
</feature>
<feature type="transmembrane region" description="Helical" evidence="6">
    <location>
        <begin position="1342"/>
        <end position="1361"/>
    </location>
</feature>
<evidence type="ECO:0000256" key="6">
    <source>
        <dbReference type="SAM" id="Phobius"/>
    </source>
</evidence>
<comment type="caution">
    <text evidence="7">The sequence shown here is derived from an EMBL/GenBank/DDBJ whole genome shotgun (WGS) entry which is preliminary data.</text>
</comment>
<evidence type="ECO:0000256" key="3">
    <source>
        <dbReference type="ARBA" id="ARBA00022989"/>
    </source>
</evidence>
<feature type="transmembrane region" description="Helical" evidence="6">
    <location>
        <begin position="1589"/>
        <end position="1613"/>
    </location>
</feature>
<keyword evidence="2 6" id="KW-0812">Transmembrane</keyword>
<feature type="transmembrane region" description="Helical" evidence="6">
    <location>
        <begin position="1619"/>
        <end position="1642"/>
    </location>
</feature>
<sequence>MPILHSKYIYILFISQHIAVCHLDRDGRIVGHLFLCPLGSSYSSRTQHCIVNQTVMPECATSLEDDSLLETLSAEQLSSDTTLQLRCGEAQAPYCADNEILVICTPNKVLVGSVNCSAQHWGKNAEPLECDKSISRCAISSAWQLHQDSAIQTSTKNSSVAIAQNLSSQGSAVPNSSLLLDVAPNHTDLNLHLHNNKTTTTNRYLLMTLPDMSTEGNHDSEFYGSSEDYKVYDLEGSLADYPDIKCTQEGLQCADKTTIMDCYENFNEPLFIMSCNSLLYSDDGENVVSHCDNETSSCILTSKGMTVTFNIKTANSEDLKICESYSGLQCVNNETLIACSGDASSTHYTISCNGLATSETDHFLQGHCYENSCMFVTVQQTNISDIMADHTENYDTYHLVSPDTNSTTTECPYRNTSMTNHLLPPDNNSSATKLLYANINATYLWLQTDANSAISESLQTNTVLSYHLLPTDNDNAASDSIYSNTSVTYYVMPPEADSTINESLYSNINATYPLLLPDADSAASESPYSTTSVTDPLLPGDKDNAKIESLYSHISSATNSTHMHEEPDIPVEQVETFDLYDQHETIKYNLSQAGEEYFFDDGKTEVHITNSPPSGISDLITDTAEKILQTAQDDSSQINDYLMPTEKIPAHITVTDVDFELLPLPTGNSLEVLNLADVFHSETSSLLNLDHISATSESNVNLESPVIPRETIYFVPGIIHKEPTILISKSIPTETVFSVPETVPTKIMTPVFNVVPTETSSVPETSPTEITMPVSKFIHTENGFPLHETLLTEIANPISKPIQTEAAVSVPETVPIKPVMSISKLTHTANAVFIPEADYTEITTTVSKLISTETVFTVPETLHKETTFSVPETVSTESTTPASKLIPTETVSTERTTSVSKLIPTDTVFSDPKSVYTEITPLSKTIHTETAFSVPETVPDQTSTSVSKLTATAKIYPEPDTAPTQMTPVSKTAHTETAFFATETVPTGPMMLVLTPTHKENASSTPKTVSTQVTIPVLNAIPIETASPVSKTIPTQVTMPASKFILTETAFSVRENITTQAITPLSQLTPTNTDFRFSDNIPTEATTPVSKLLPMETASHLPETMPTQATAPVSKFISAETSSLVPETITLETTTSISKPIRRETASSIPEPMPGEVVTFNSGTTVTFSKPTMLVTEGKISVLKPIPVIGIQEAGGGSITDLHLHLQAIDSDSAVQSVSETVTSKPSAHESEFMSIKITPSTAEMDQSEHLVTAATPTVHKPLDISDMQQNNVCQKAGVVVLCGVSSLATSLAHVYSKQELTIVSHQLTALQAWTEVPTLLGCLLSWLPLRYLGRRATLQLVVAPLLTAGCCLMFAFHYIARAVSPILLLGASLQGVAFGVGFSAVPIYLLEALCWPCNTHLHIKLAPALIVTTELSAAIGTLLAHIFPISPNTQYLHLIPATIVTASALGFCLTIESPRWLLLFGHRLEQAKALLHTLHRPSDPNHNICQTVQMFQKEEKQLCATRANITVVRTYLRSLTLAACLLSLPCVSGVYVYDFYSKWVFKFAGVIINDTTISLSVLSASIRVAAVGFAAAVFFVTDGAKSQCVSLISSTGMICIALCTTGMLLFSLEQGENWIWAVPWLPLAIHLLFHTAFWFGVGSQTFITAFQFTPTPLRPSVFSLAGGLHWLLEITLSKFLVFMIDTMHPFGTFWFYAGTSATGLVLVVFMVVPEISRKGIITDLTCGAVRDVLQTPTGKTQTGRPT</sequence>
<dbReference type="PANTHER" id="PTHR48021">
    <property type="match status" value="1"/>
</dbReference>
<keyword evidence="3 6" id="KW-1133">Transmembrane helix</keyword>
<feature type="transmembrane region" description="Helical" evidence="6">
    <location>
        <begin position="1406"/>
        <end position="1430"/>
    </location>
</feature>
<organism evidence="7 8">
    <name type="scientific">Coptotermes formosanus</name>
    <name type="common">Formosan subterranean termite</name>
    <dbReference type="NCBI Taxonomy" id="36987"/>
    <lineage>
        <taxon>Eukaryota</taxon>
        <taxon>Metazoa</taxon>
        <taxon>Ecdysozoa</taxon>
        <taxon>Arthropoda</taxon>
        <taxon>Hexapoda</taxon>
        <taxon>Insecta</taxon>
        <taxon>Pterygota</taxon>
        <taxon>Neoptera</taxon>
        <taxon>Polyneoptera</taxon>
        <taxon>Dictyoptera</taxon>
        <taxon>Blattodea</taxon>
        <taxon>Blattoidea</taxon>
        <taxon>Termitoidae</taxon>
        <taxon>Rhinotermitidae</taxon>
        <taxon>Coptotermes</taxon>
    </lineage>
</organism>
<dbReference type="EMBL" id="BLKM01000254">
    <property type="protein sequence ID" value="GFG30800.1"/>
    <property type="molecule type" value="Genomic_DNA"/>
</dbReference>
<dbReference type="Pfam" id="PF00083">
    <property type="entry name" value="Sugar_tr"/>
    <property type="match status" value="1"/>
</dbReference>
<dbReference type="GO" id="GO:0022857">
    <property type="term" value="F:transmembrane transporter activity"/>
    <property type="evidence" value="ECO:0007669"/>
    <property type="project" value="InterPro"/>
</dbReference>
<dbReference type="SUPFAM" id="SSF103473">
    <property type="entry name" value="MFS general substrate transporter"/>
    <property type="match status" value="1"/>
</dbReference>
<dbReference type="GO" id="GO:0016020">
    <property type="term" value="C:membrane"/>
    <property type="evidence" value="ECO:0007669"/>
    <property type="project" value="UniProtKB-SubCell"/>
</dbReference>
<dbReference type="InterPro" id="IPR005828">
    <property type="entry name" value="MFS_sugar_transport-like"/>
</dbReference>
<dbReference type="InParanoid" id="A0A6L2PH88"/>